<evidence type="ECO:0000313" key="2">
    <source>
        <dbReference type="Proteomes" id="UP000192491"/>
    </source>
</evidence>
<proteinExistence type="predicted"/>
<protein>
    <submittedName>
        <fullName evidence="1">Uncharacterized protein</fullName>
    </submittedName>
</protein>
<organism evidence="1 2">
    <name type="scientific">Thiothrix lacustris</name>
    <dbReference type="NCBI Taxonomy" id="525917"/>
    <lineage>
        <taxon>Bacteria</taxon>
        <taxon>Pseudomonadati</taxon>
        <taxon>Pseudomonadota</taxon>
        <taxon>Gammaproteobacteria</taxon>
        <taxon>Thiotrichales</taxon>
        <taxon>Thiotrichaceae</taxon>
        <taxon>Thiothrix</taxon>
    </lineage>
</organism>
<gene>
    <name evidence="1" type="ORF">BWK73_24595</name>
</gene>
<dbReference type="AlphaFoldDB" id="A0A1Y1QM36"/>
<accession>A0A1Y1QM36</accession>
<sequence length="215" mass="24430">MPKPYEFKSEEELIEMLKQPTTLKAGQDFFAQVSPTIDHVVTSGVTGNTFRAFRKLPAQPSTTFRTWAKNYIQDTFFTLNQISDATEYAKYIDQATLSLCESWQKLTNSDIGYGRGSKLFNLVLKKFACLQSLSQEQKNILISLQHTPLDSYTIIGLRLIAPELSIPKSATMKFVETPKQYTIFQEKITAIANKANVPPIYYDILAWDMGHQSIK</sequence>
<comment type="caution">
    <text evidence="1">The sequence shown here is derived from an EMBL/GenBank/DDBJ whole genome shotgun (WGS) entry which is preliminary data.</text>
</comment>
<dbReference type="EMBL" id="MTEJ01000166">
    <property type="protein sequence ID" value="OQX08755.1"/>
    <property type="molecule type" value="Genomic_DNA"/>
</dbReference>
<evidence type="ECO:0000313" key="1">
    <source>
        <dbReference type="EMBL" id="OQX08755.1"/>
    </source>
</evidence>
<reference evidence="1 2" key="1">
    <citation type="submission" date="2017-01" db="EMBL/GenBank/DDBJ databases">
        <title>Novel large sulfur bacteria in the metagenomes of groundwater-fed chemosynthetic microbial mats in the Lake Huron basin.</title>
        <authorList>
            <person name="Sharrar A.M."/>
            <person name="Flood B.E."/>
            <person name="Bailey J.V."/>
            <person name="Jones D.S."/>
            <person name="Biddanda B."/>
            <person name="Ruberg S.A."/>
            <person name="Marcus D.N."/>
            <person name="Dick G.J."/>
        </authorList>
    </citation>
    <scope>NUCLEOTIDE SEQUENCE [LARGE SCALE GENOMIC DNA]</scope>
    <source>
        <strain evidence="1">A8</strain>
    </source>
</reference>
<dbReference type="Proteomes" id="UP000192491">
    <property type="component" value="Unassembled WGS sequence"/>
</dbReference>
<name>A0A1Y1QM36_9GAMM</name>